<keyword evidence="7" id="KW-0812">Transmembrane</keyword>
<keyword evidence="5" id="KW-0408">Iron</keyword>
<dbReference type="GO" id="GO:0020037">
    <property type="term" value="F:heme binding"/>
    <property type="evidence" value="ECO:0007669"/>
    <property type="project" value="InterPro"/>
</dbReference>
<dbReference type="InterPro" id="IPR001128">
    <property type="entry name" value="Cyt_P450"/>
</dbReference>
<organism evidence="8 9">
    <name type="scientific">Heterodermia speciosa</name>
    <dbReference type="NCBI Taxonomy" id="116794"/>
    <lineage>
        <taxon>Eukaryota</taxon>
        <taxon>Fungi</taxon>
        <taxon>Dikarya</taxon>
        <taxon>Ascomycota</taxon>
        <taxon>Pezizomycotina</taxon>
        <taxon>Lecanoromycetes</taxon>
        <taxon>OSLEUM clade</taxon>
        <taxon>Lecanoromycetidae</taxon>
        <taxon>Caliciales</taxon>
        <taxon>Physciaceae</taxon>
        <taxon>Heterodermia</taxon>
    </lineage>
</organism>
<keyword evidence="9" id="KW-1185">Reference proteome</keyword>
<evidence type="ECO:0000313" key="8">
    <source>
        <dbReference type="EMBL" id="CAF9917067.1"/>
    </source>
</evidence>
<evidence type="ECO:0000256" key="4">
    <source>
        <dbReference type="ARBA" id="ARBA00023002"/>
    </source>
</evidence>
<evidence type="ECO:0000256" key="2">
    <source>
        <dbReference type="ARBA" id="ARBA00010617"/>
    </source>
</evidence>
<dbReference type="CDD" id="cd11062">
    <property type="entry name" value="CYP58-like"/>
    <property type="match status" value="1"/>
</dbReference>
<dbReference type="EMBL" id="CAJPDS010000019">
    <property type="protein sequence ID" value="CAF9917067.1"/>
    <property type="molecule type" value="Genomic_DNA"/>
</dbReference>
<evidence type="ECO:0000256" key="1">
    <source>
        <dbReference type="ARBA" id="ARBA00001971"/>
    </source>
</evidence>
<protein>
    <recommendedName>
        <fullName evidence="10">Cytochrome P450</fullName>
    </recommendedName>
</protein>
<evidence type="ECO:0000256" key="3">
    <source>
        <dbReference type="ARBA" id="ARBA00022723"/>
    </source>
</evidence>
<evidence type="ECO:0000256" key="6">
    <source>
        <dbReference type="ARBA" id="ARBA00023033"/>
    </source>
</evidence>
<name>A0A8H3F288_9LECA</name>
<accession>A0A8H3F288</accession>
<dbReference type="GO" id="GO:0016705">
    <property type="term" value="F:oxidoreductase activity, acting on paired donors, with incorporation or reduction of molecular oxygen"/>
    <property type="evidence" value="ECO:0007669"/>
    <property type="project" value="InterPro"/>
</dbReference>
<dbReference type="Gene3D" id="1.10.630.10">
    <property type="entry name" value="Cytochrome P450"/>
    <property type="match status" value="1"/>
</dbReference>
<dbReference type="Proteomes" id="UP000664521">
    <property type="component" value="Unassembled WGS sequence"/>
</dbReference>
<dbReference type="SUPFAM" id="SSF48264">
    <property type="entry name" value="Cytochrome P450"/>
    <property type="match status" value="1"/>
</dbReference>
<evidence type="ECO:0008006" key="10">
    <source>
        <dbReference type="Google" id="ProtNLM"/>
    </source>
</evidence>
<evidence type="ECO:0000256" key="5">
    <source>
        <dbReference type="ARBA" id="ARBA00023004"/>
    </source>
</evidence>
<dbReference type="InterPro" id="IPR050121">
    <property type="entry name" value="Cytochrome_P450_monoxygenase"/>
</dbReference>
<keyword evidence="6" id="KW-0503">Monooxygenase</keyword>
<dbReference type="PRINTS" id="PR00463">
    <property type="entry name" value="EP450I"/>
</dbReference>
<dbReference type="PANTHER" id="PTHR24305:SF157">
    <property type="entry name" value="N-ACETYLTRYPTOPHAN 6-HYDROXYLASE IVOC-RELATED"/>
    <property type="match status" value="1"/>
</dbReference>
<keyword evidence="7" id="KW-0472">Membrane</keyword>
<feature type="transmembrane region" description="Helical" evidence="7">
    <location>
        <begin position="9"/>
        <end position="30"/>
    </location>
</feature>
<sequence>MAVLSARELLIGFPSLILVYLLALVFYRLYLHPLAKFPGPKLAAGTLWYEFYYDVVKRGRYTWKIAQLHAQYGPIIRISPYELHIDDPEFYDELYVGPSQRRTLKYEYSVRGFGPTNFTFSTVGHEHHRLRRAAIAPLFSKALVQQFEPSVQMMVEKLMSRLEKLRGTGTVINMIDMYPCLTSDIICQYAFASPYGYLDEPEFAPLWHKAVMDASEGSHFFKQFPWLESIMRRMPSSIVRKMVPGLSALFQLVDMVHDKVSKVQSDFAKDEKVDSRQTIFHGLIANDQLPPEEKTTERLEAEGAGVVAAGAMTVAHTLSVISYHILANPSIQQKLQKELDAASLDSDSPVRWGQLEQLPYLSAIIQEGLRWAPGVSHRLQRISPDIDLQYKDWTIPRGTPVGMTSILMHENPDLFPAARTFDPDRWLQADSARLRNLAYCELYLTLAAIFKPDRFTFKLYETGVEDAEIGHDFFNACQSVESKGIRVTVD</sequence>
<dbReference type="OrthoDB" id="3945418at2759"/>
<keyword evidence="7" id="KW-1133">Transmembrane helix</keyword>
<dbReference type="InterPro" id="IPR036396">
    <property type="entry name" value="Cyt_P450_sf"/>
</dbReference>
<dbReference type="AlphaFoldDB" id="A0A8H3F288"/>
<reference evidence="8" key="1">
    <citation type="submission" date="2021-03" db="EMBL/GenBank/DDBJ databases">
        <authorList>
            <person name="Tagirdzhanova G."/>
        </authorList>
    </citation>
    <scope>NUCLEOTIDE SEQUENCE</scope>
</reference>
<proteinExistence type="inferred from homology"/>
<gene>
    <name evidence="8" type="ORF">HETSPECPRED_003103</name>
</gene>
<dbReference type="PANTHER" id="PTHR24305">
    <property type="entry name" value="CYTOCHROME P450"/>
    <property type="match status" value="1"/>
</dbReference>
<comment type="caution">
    <text evidence="8">The sequence shown here is derived from an EMBL/GenBank/DDBJ whole genome shotgun (WGS) entry which is preliminary data.</text>
</comment>
<dbReference type="Pfam" id="PF00067">
    <property type="entry name" value="p450"/>
    <property type="match status" value="1"/>
</dbReference>
<comment type="cofactor">
    <cofactor evidence="1">
        <name>heme</name>
        <dbReference type="ChEBI" id="CHEBI:30413"/>
    </cofactor>
</comment>
<evidence type="ECO:0000256" key="7">
    <source>
        <dbReference type="SAM" id="Phobius"/>
    </source>
</evidence>
<evidence type="ECO:0000313" key="9">
    <source>
        <dbReference type="Proteomes" id="UP000664521"/>
    </source>
</evidence>
<keyword evidence="4" id="KW-0560">Oxidoreductase</keyword>
<dbReference type="InterPro" id="IPR002401">
    <property type="entry name" value="Cyt_P450_E_grp-I"/>
</dbReference>
<dbReference type="GO" id="GO:0005506">
    <property type="term" value="F:iron ion binding"/>
    <property type="evidence" value="ECO:0007669"/>
    <property type="project" value="InterPro"/>
</dbReference>
<comment type="similarity">
    <text evidence="2">Belongs to the cytochrome P450 family.</text>
</comment>
<dbReference type="GO" id="GO:0004497">
    <property type="term" value="F:monooxygenase activity"/>
    <property type="evidence" value="ECO:0007669"/>
    <property type="project" value="UniProtKB-KW"/>
</dbReference>
<keyword evidence="3" id="KW-0479">Metal-binding</keyword>